<proteinExistence type="inferred from homology"/>
<dbReference type="InterPro" id="IPR018206">
    <property type="entry name" value="ETF_asu_C_CS"/>
</dbReference>
<gene>
    <name evidence="6" type="ORF">S03H2_67008</name>
</gene>
<keyword evidence="3" id="KW-0274">FAD</keyword>
<dbReference type="EMBL" id="BARU01043811">
    <property type="protein sequence ID" value="GAH85349.1"/>
    <property type="molecule type" value="Genomic_DNA"/>
</dbReference>
<feature type="non-terminal residue" evidence="6">
    <location>
        <position position="1"/>
    </location>
</feature>
<dbReference type="FunFam" id="3.40.50.1220:FF:000001">
    <property type="entry name" value="Electron transfer flavoprotein, alpha subunit"/>
    <property type="match status" value="1"/>
</dbReference>
<comment type="caution">
    <text evidence="6">The sequence shown here is derived from an EMBL/GenBank/DDBJ whole genome shotgun (WGS) entry which is preliminary data.</text>
</comment>
<dbReference type="Pfam" id="PF00766">
    <property type="entry name" value="ETF_alpha"/>
    <property type="match status" value="1"/>
</dbReference>
<evidence type="ECO:0000256" key="2">
    <source>
        <dbReference type="ARBA" id="ARBA00022630"/>
    </source>
</evidence>
<dbReference type="AlphaFoldDB" id="X1K507"/>
<protein>
    <recommendedName>
        <fullName evidence="5">Electron transfer flavoprotein alpha subunit C-terminal domain-containing protein</fullName>
    </recommendedName>
</protein>
<evidence type="ECO:0000256" key="4">
    <source>
        <dbReference type="ARBA" id="ARBA00022982"/>
    </source>
</evidence>
<name>X1K507_9ZZZZ</name>
<dbReference type="InterPro" id="IPR014731">
    <property type="entry name" value="ETF_asu_C"/>
</dbReference>
<dbReference type="PANTHER" id="PTHR43153:SF1">
    <property type="entry name" value="ELECTRON TRANSFER FLAVOPROTEIN SUBUNIT ALPHA, MITOCHONDRIAL"/>
    <property type="match status" value="1"/>
</dbReference>
<accession>X1K507</accession>
<organism evidence="6">
    <name type="scientific">marine sediment metagenome</name>
    <dbReference type="NCBI Taxonomy" id="412755"/>
    <lineage>
        <taxon>unclassified sequences</taxon>
        <taxon>metagenomes</taxon>
        <taxon>ecological metagenomes</taxon>
    </lineage>
</organism>
<keyword evidence="4" id="KW-0813">Transport</keyword>
<reference evidence="6" key="1">
    <citation type="journal article" date="2014" name="Front. Microbiol.">
        <title>High frequency of phylogenetically diverse reductive dehalogenase-homologous genes in deep subseafloor sedimentary metagenomes.</title>
        <authorList>
            <person name="Kawai M."/>
            <person name="Futagami T."/>
            <person name="Toyoda A."/>
            <person name="Takaki Y."/>
            <person name="Nishi S."/>
            <person name="Hori S."/>
            <person name="Arai W."/>
            <person name="Tsubouchi T."/>
            <person name="Morono Y."/>
            <person name="Uchiyama I."/>
            <person name="Ito T."/>
            <person name="Fujiyama A."/>
            <person name="Inagaki F."/>
            <person name="Takami H."/>
        </authorList>
    </citation>
    <scope>NUCLEOTIDE SEQUENCE</scope>
    <source>
        <strain evidence="6">Expedition CK06-06</strain>
    </source>
</reference>
<evidence type="ECO:0000256" key="3">
    <source>
        <dbReference type="ARBA" id="ARBA00022827"/>
    </source>
</evidence>
<dbReference type="InterPro" id="IPR001308">
    <property type="entry name" value="ETF_a/FixB"/>
</dbReference>
<keyword evidence="4" id="KW-0249">Electron transport</keyword>
<dbReference type="Gene3D" id="3.40.50.1220">
    <property type="entry name" value="TPP-binding domain"/>
    <property type="match status" value="1"/>
</dbReference>
<comment type="similarity">
    <text evidence="1">Belongs to the ETF alpha-subunit/FixB family.</text>
</comment>
<evidence type="ECO:0000313" key="6">
    <source>
        <dbReference type="EMBL" id="GAH85349.1"/>
    </source>
</evidence>
<evidence type="ECO:0000256" key="1">
    <source>
        <dbReference type="ARBA" id="ARBA00005817"/>
    </source>
</evidence>
<dbReference type="SUPFAM" id="SSF52467">
    <property type="entry name" value="DHS-like NAD/FAD-binding domain"/>
    <property type="match status" value="1"/>
</dbReference>
<keyword evidence="2" id="KW-0285">Flavoprotein</keyword>
<feature type="domain" description="Electron transfer flavoprotein alpha subunit C-terminal" evidence="5">
    <location>
        <begin position="10"/>
        <end position="90"/>
    </location>
</feature>
<evidence type="ECO:0000259" key="5">
    <source>
        <dbReference type="Pfam" id="PF00766"/>
    </source>
</evidence>
<dbReference type="PROSITE" id="PS00696">
    <property type="entry name" value="ETF_ALPHA"/>
    <property type="match status" value="1"/>
</dbReference>
<dbReference type="PANTHER" id="PTHR43153">
    <property type="entry name" value="ELECTRON TRANSFER FLAVOPROTEIN ALPHA"/>
    <property type="match status" value="1"/>
</dbReference>
<dbReference type="GO" id="GO:0050660">
    <property type="term" value="F:flavin adenine dinucleotide binding"/>
    <property type="evidence" value="ECO:0007669"/>
    <property type="project" value="InterPro"/>
</dbReference>
<dbReference type="GO" id="GO:0009055">
    <property type="term" value="F:electron transfer activity"/>
    <property type="evidence" value="ECO:0007669"/>
    <property type="project" value="InterPro"/>
</dbReference>
<dbReference type="GO" id="GO:0033539">
    <property type="term" value="P:fatty acid beta-oxidation using acyl-CoA dehydrogenase"/>
    <property type="evidence" value="ECO:0007669"/>
    <property type="project" value="TreeGrafter"/>
</dbReference>
<dbReference type="InterPro" id="IPR029035">
    <property type="entry name" value="DHS-like_NAD/FAD-binding_dom"/>
</dbReference>
<sequence>VINTSKTTVNLEDAKIIVAGGRGVGSKENFKLIEDLANALGAELGGSRITVELNWLEPDRQIGQTGVTVSPKLYIACGISGAIQHIVGMENSGVIVAINKDPNAPIFNVAHYGIVGDIHEVIPVLIKEIENTNINKE</sequence>